<dbReference type="AlphaFoldDB" id="A0A1G8DQ21"/>
<evidence type="ECO:0000313" key="4">
    <source>
        <dbReference type="Proteomes" id="UP000198822"/>
    </source>
</evidence>
<keyword evidence="3" id="KW-0238">DNA-binding</keyword>
<dbReference type="SMART" id="SM00347">
    <property type="entry name" value="HTH_MARR"/>
    <property type="match status" value="1"/>
</dbReference>
<dbReference type="InterPro" id="IPR036390">
    <property type="entry name" value="WH_DNA-bd_sf"/>
</dbReference>
<reference evidence="4" key="1">
    <citation type="submission" date="2016-10" db="EMBL/GenBank/DDBJ databases">
        <authorList>
            <person name="Varghese N."/>
            <person name="Submissions S."/>
        </authorList>
    </citation>
    <scope>NUCLEOTIDE SEQUENCE [LARGE SCALE GENOMIC DNA]</scope>
    <source>
        <strain evidence="4">DSM 22002</strain>
    </source>
</reference>
<name>A0A1G8DQ21_9MICO</name>
<feature type="compositionally biased region" description="Polar residues" evidence="1">
    <location>
        <begin position="1"/>
        <end position="11"/>
    </location>
</feature>
<dbReference type="PROSITE" id="PS50995">
    <property type="entry name" value="HTH_MARR_2"/>
    <property type="match status" value="1"/>
</dbReference>
<dbReference type="PANTHER" id="PTHR33164">
    <property type="entry name" value="TRANSCRIPTIONAL REGULATOR, MARR FAMILY"/>
    <property type="match status" value="1"/>
</dbReference>
<dbReference type="InterPro" id="IPR039422">
    <property type="entry name" value="MarR/SlyA-like"/>
</dbReference>
<gene>
    <name evidence="3" type="ORF">SAMN04489720_1724</name>
</gene>
<dbReference type="Gene3D" id="1.10.10.10">
    <property type="entry name" value="Winged helix-like DNA-binding domain superfamily/Winged helix DNA-binding domain"/>
    <property type="match status" value="1"/>
</dbReference>
<dbReference type="GO" id="GO:0006950">
    <property type="term" value="P:response to stress"/>
    <property type="evidence" value="ECO:0007669"/>
    <property type="project" value="TreeGrafter"/>
</dbReference>
<evidence type="ECO:0000256" key="1">
    <source>
        <dbReference type="SAM" id="MobiDB-lite"/>
    </source>
</evidence>
<dbReference type="Proteomes" id="UP000198822">
    <property type="component" value="Chromosome I"/>
</dbReference>
<accession>A0A1G8DQ21</accession>
<evidence type="ECO:0000313" key="3">
    <source>
        <dbReference type="EMBL" id="SDH59520.1"/>
    </source>
</evidence>
<dbReference type="GO" id="GO:0003700">
    <property type="term" value="F:DNA-binding transcription factor activity"/>
    <property type="evidence" value="ECO:0007669"/>
    <property type="project" value="InterPro"/>
</dbReference>
<feature type="region of interest" description="Disordered" evidence="1">
    <location>
        <begin position="1"/>
        <end position="23"/>
    </location>
</feature>
<dbReference type="InterPro" id="IPR000835">
    <property type="entry name" value="HTH_MarR-typ"/>
</dbReference>
<proteinExistence type="predicted"/>
<dbReference type="RefSeq" id="WP_407922465.1">
    <property type="nucleotide sequence ID" value="NZ_LT629695.1"/>
</dbReference>
<dbReference type="InterPro" id="IPR036388">
    <property type="entry name" value="WH-like_DNA-bd_sf"/>
</dbReference>
<dbReference type="GO" id="GO:0003677">
    <property type="term" value="F:DNA binding"/>
    <property type="evidence" value="ECO:0007669"/>
    <property type="project" value="UniProtKB-KW"/>
</dbReference>
<dbReference type="EMBL" id="LT629695">
    <property type="protein sequence ID" value="SDH59520.1"/>
    <property type="molecule type" value="Genomic_DNA"/>
</dbReference>
<dbReference type="Pfam" id="PF12802">
    <property type="entry name" value="MarR_2"/>
    <property type="match status" value="1"/>
</dbReference>
<protein>
    <submittedName>
        <fullName evidence="3">DNA-binding transcriptional regulator, MarR family</fullName>
    </submittedName>
</protein>
<keyword evidence="4" id="KW-1185">Reference proteome</keyword>
<dbReference type="PANTHER" id="PTHR33164:SF43">
    <property type="entry name" value="HTH-TYPE TRANSCRIPTIONAL REPRESSOR YETL"/>
    <property type="match status" value="1"/>
</dbReference>
<sequence length="188" mass="20630">MEQTRTVTPATEATHGGAATPRSSEYWYPEGHTPSAVDVLNLLRRYRAAETAMRARTRSSMHMNETDLLALRHLLRSQQRGELVRQRDLSTLLDISSASVTALVDRLERSGHVARQPHPTDRRSVIVVPTAETDREVRETLGDMHQRMIAVVDGMSDEQLVAVGTFLAGMVEAVEESSTSPAGSAPTA</sequence>
<organism evidence="3 4">
    <name type="scientific">Agrococcus jejuensis</name>
    <dbReference type="NCBI Taxonomy" id="399736"/>
    <lineage>
        <taxon>Bacteria</taxon>
        <taxon>Bacillati</taxon>
        <taxon>Actinomycetota</taxon>
        <taxon>Actinomycetes</taxon>
        <taxon>Micrococcales</taxon>
        <taxon>Microbacteriaceae</taxon>
        <taxon>Agrococcus</taxon>
    </lineage>
</organism>
<dbReference type="SUPFAM" id="SSF46785">
    <property type="entry name" value="Winged helix' DNA-binding domain"/>
    <property type="match status" value="1"/>
</dbReference>
<feature type="domain" description="HTH marR-type" evidence="2">
    <location>
        <begin position="36"/>
        <end position="172"/>
    </location>
</feature>
<dbReference type="STRING" id="399736.SAMN04489720_1724"/>
<evidence type="ECO:0000259" key="2">
    <source>
        <dbReference type="PROSITE" id="PS50995"/>
    </source>
</evidence>